<dbReference type="AlphaFoldDB" id="A0A2H5BSJ5"/>
<evidence type="ECO:0000313" key="2">
    <source>
        <dbReference type="EMBL" id="SSK61707.1"/>
    </source>
</evidence>
<reference evidence="1" key="1">
    <citation type="submission" date="2017-09" db="EMBL/GenBank/DDBJ databases">
        <title>The complete sequence of plasmid pVir_WCHKP13F2.</title>
        <authorList>
            <person name="Feng Y."/>
            <person name="Zong Z."/>
        </authorList>
    </citation>
    <scope>NUCLEOTIDE SEQUENCE</scope>
    <source>
        <strain evidence="1">WCHKP13F2</strain>
        <plasmid evidence="1">pVir_WCHKP13F2</plasmid>
    </source>
</reference>
<keyword evidence="1" id="KW-0614">Plasmid</keyword>
<dbReference type="EMBL" id="MF943217">
    <property type="protein sequence ID" value="AUG89213.1"/>
    <property type="molecule type" value="Genomic_DNA"/>
</dbReference>
<protein>
    <submittedName>
        <fullName evidence="1">Uncharacterized protein</fullName>
    </submittedName>
</protein>
<geneLocation type="plasmid" evidence="1">
    <name>pVir_WCHKP13F2</name>
</geneLocation>
<name>A0A2H5BSJ5_KLEPN</name>
<evidence type="ECO:0000313" key="3">
    <source>
        <dbReference type="Proteomes" id="UP000252603"/>
    </source>
</evidence>
<gene>
    <name evidence="1" type="ORF">ALNCGNHI_00204</name>
    <name evidence="2" type="ORF">SAMEA4364603_05254</name>
</gene>
<organism evidence="1">
    <name type="scientific">Klebsiella pneumoniae</name>
    <dbReference type="NCBI Taxonomy" id="573"/>
    <lineage>
        <taxon>Bacteria</taxon>
        <taxon>Pseudomonadati</taxon>
        <taxon>Pseudomonadota</taxon>
        <taxon>Gammaproteobacteria</taxon>
        <taxon>Enterobacterales</taxon>
        <taxon>Enterobacteriaceae</taxon>
        <taxon>Klebsiella/Raoultella group</taxon>
        <taxon>Klebsiella</taxon>
        <taxon>Klebsiella pneumoniae complex</taxon>
    </lineage>
</organism>
<reference evidence="2 3" key="2">
    <citation type="submission" date="2018-07" db="EMBL/GenBank/DDBJ databases">
        <authorList>
            <consortium name="Pathogen Informatics"/>
        </authorList>
    </citation>
    <scope>NUCLEOTIDE SEQUENCE [LARGE SCALE GENOMIC DNA]</scope>
    <source>
        <strain evidence="2 3">4300STDY6470422</strain>
    </source>
</reference>
<sequence>MKWKPSSHSWLWTSELKRLAGFLNNKGAMEIMKDMMIDIEAERFNEWLEENYPDVVPESEEWEQAANLYYWEQEALADQAQWDHEHGLFVVSLNDVHQRYRHARQELKKLYALLDRELPEIVYRMSFVHAVTVMEAYLMYCAKALLEHDWPLERYFEAYYLPFARASKKEKLATSKMPLSRFRPVARNVVARMTFHNVETIERYFSAVLHIPPIWPVRPLGIIADWRNDLVHRNGVDEHDVPRVISAQQLQNALQRVSDLIEAAHQSLSQEVDYFGNWRSEENREIIASALNISTDSDVSR</sequence>
<evidence type="ECO:0000313" key="1">
    <source>
        <dbReference type="EMBL" id="AUG89213.1"/>
    </source>
</evidence>
<accession>A0A2H5BSJ5</accession>
<proteinExistence type="predicted"/>
<dbReference type="Proteomes" id="UP000252603">
    <property type="component" value="Unassembled WGS sequence"/>
</dbReference>
<dbReference type="EMBL" id="UFEU01000030">
    <property type="protein sequence ID" value="SSK61707.1"/>
    <property type="molecule type" value="Genomic_DNA"/>
</dbReference>